<comment type="caution">
    <text evidence="1">The sequence shown here is derived from an EMBL/GenBank/DDBJ whole genome shotgun (WGS) entry which is preliminary data.</text>
</comment>
<protein>
    <submittedName>
        <fullName evidence="1">Type IV pilus modification protein PilV</fullName>
    </submittedName>
</protein>
<dbReference type="EMBL" id="JAPCKI010000020">
    <property type="protein sequence ID" value="MDD2180204.1"/>
    <property type="molecule type" value="Genomic_DNA"/>
</dbReference>
<reference evidence="1" key="1">
    <citation type="submission" date="2022-10" db="EMBL/GenBank/DDBJ databases">
        <title>Description of microaerobic benzene degrading bacteria.</title>
        <authorList>
            <person name="Bedics A."/>
            <person name="Tancsics A."/>
            <person name="Banerjee S."/>
        </authorList>
    </citation>
    <scope>NUCLEOTIDE SEQUENCE</scope>
    <source>
        <strain evidence="1">D2M1</strain>
    </source>
</reference>
<accession>A0ABT5S2N6</accession>
<keyword evidence="2" id="KW-1185">Reference proteome</keyword>
<name>A0ABT5S2N6_9BURK</name>
<dbReference type="InterPro" id="IPR012902">
    <property type="entry name" value="N_methyl_site"/>
</dbReference>
<evidence type="ECO:0000313" key="2">
    <source>
        <dbReference type="Proteomes" id="UP001148932"/>
    </source>
</evidence>
<dbReference type="Pfam" id="PF07963">
    <property type="entry name" value="N_methyl"/>
    <property type="match status" value="1"/>
</dbReference>
<sequence>MTRSRGVTLVEMMVAVLVLSIGLLGIAGLQAATSKYKINTWARSSASMLLSDFSERVRVNADAAGTSFAEEGVVKTSLYLLGDNWTTQQADPLTISKNCETSVCTTAERATYDLKIWRQRVRAGLPQGAGWIEGDRRDGFNVTMMWFDKNQVDDPNADTPVLVAPPICTGSEAGMAQQTCCPEDAAVPDGARCIRFSFIP</sequence>
<dbReference type="InterPro" id="IPR013362">
    <property type="entry name" value="Pilus_4_PilV"/>
</dbReference>
<dbReference type="PROSITE" id="PS00409">
    <property type="entry name" value="PROKAR_NTER_METHYL"/>
    <property type="match status" value="1"/>
</dbReference>
<organism evidence="1 2">
    <name type="scientific">Acidovorax benzenivorans</name>
    <dbReference type="NCBI Taxonomy" id="2987520"/>
    <lineage>
        <taxon>Bacteria</taxon>
        <taxon>Pseudomonadati</taxon>
        <taxon>Pseudomonadota</taxon>
        <taxon>Betaproteobacteria</taxon>
        <taxon>Burkholderiales</taxon>
        <taxon>Comamonadaceae</taxon>
        <taxon>Acidovorax</taxon>
    </lineage>
</organism>
<dbReference type="NCBIfam" id="TIGR02523">
    <property type="entry name" value="type_IV_pilV"/>
    <property type="match status" value="1"/>
</dbReference>
<proteinExistence type="predicted"/>
<dbReference type="Proteomes" id="UP001148932">
    <property type="component" value="Unassembled WGS sequence"/>
</dbReference>
<evidence type="ECO:0000313" key="1">
    <source>
        <dbReference type="EMBL" id="MDD2180204.1"/>
    </source>
</evidence>
<gene>
    <name evidence="1" type="primary">pilV</name>
    <name evidence="1" type="ORF">OIN59_22430</name>
</gene>
<dbReference type="NCBIfam" id="TIGR02532">
    <property type="entry name" value="IV_pilin_GFxxxE"/>
    <property type="match status" value="1"/>
</dbReference>